<accession>A0A3D9RS30</accession>
<comment type="cofactor">
    <cofactor evidence="1 7 9">
        <name>pyridoxal 5'-phosphate</name>
        <dbReference type="ChEBI" id="CHEBI:597326"/>
    </cofactor>
</comment>
<comment type="similarity">
    <text evidence="2 8">Belongs to the class-V pyridoxal-phosphate-dependent aminotransferase family.</text>
</comment>
<evidence type="ECO:0000256" key="4">
    <source>
        <dbReference type="ARBA" id="ARBA00022679"/>
    </source>
</evidence>
<dbReference type="AlphaFoldDB" id="A0A3D9RS30"/>
<organism evidence="11 12">
    <name type="scientific">Lutibacter oceani</name>
    <dbReference type="NCBI Taxonomy" id="1853311"/>
    <lineage>
        <taxon>Bacteria</taxon>
        <taxon>Pseudomonadati</taxon>
        <taxon>Bacteroidota</taxon>
        <taxon>Flavobacteriia</taxon>
        <taxon>Flavobacteriales</taxon>
        <taxon>Flavobacteriaceae</taxon>
        <taxon>Lutibacter</taxon>
    </lineage>
</organism>
<dbReference type="PANTHER" id="PTHR21152">
    <property type="entry name" value="AMINOTRANSFERASE CLASS V"/>
    <property type="match status" value="1"/>
</dbReference>
<keyword evidence="12" id="KW-1185">Reference proteome</keyword>
<protein>
    <submittedName>
        <fullName evidence="11">Alanine-glyoxylate transaminase/serine-glyoxylate transaminase/serine-pyruvate transaminase</fullName>
    </submittedName>
</protein>
<feature type="binding site" evidence="6">
    <location>
        <position position="343"/>
    </location>
    <ligand>
        <name>substrate</name>
    </ligand>
</feature>
<reference evidence="11 12" key="1">
    <citation type="submission" date="2018-08" db="EMBL/GenBank/DDBJ databases">
        <title>Genomic Encyclopedia of Type Strains, Phase III (KMG-III): the genomes of soil and plant-associated and newly described type strains.</title>
        <authorList>
            <person name="Whitman W."/>
        </authorList>
    </citation>
    <scope>NUCLEOTIDE SEQUENCE [LARGE SCALE GENOMIC DNA]</scope>
    <source>
        <strain evidence="11 12">325-5</strain>
    </source>
</reference>
<proteinExistence type="inferred from homology"/>
<evidence type="ECO:0000256" key="5">
    <source>
        <dbReference type="ARBA" id="ARBA00022898"/>
    </source>
</evidence>
<dbReference type="RefSeq" id="WP_115877478.1">
    <property type="nucleotide sequence ID" value="NZ_QTTQ01000009.1"/>
</dbReference>
<dbReference type="GO" id="GO:0019265">
    <property type="term" value="P:glycine biosynthetic process, by transamination of glyoxylate"/>
    <property type="evidence" value="ECO:0007669"/>
    <property type="project" value="TreeGrafter"/>
</dbReference>
<dbReference type="InterPro" id="IPR020578">
    <property type="entry name" value="Aminotrans_V_PyrdxlP_BS"/>
</dbReference>
<dbReference type="OrthoDB" id="389074at2"/>
<keyword evidence="4" id="KW-0808">Transferase</keyword>
<dbReference type="Gene3D" id="3.90.1150.10">
    <property type="entry name" value="Aspartate Aminotransferase, domain 1"/>
    <property type="match status" value="1"/>
</dbReference>
<dbReference type="SUPFAM" id="SSF53383">
    <property type="entry name" value="PLP-dependent transferases"/>
    <property type="match status" value="1"/>
</dbReference>
<dbReference type="PANTHER" id="PTHR21152:SF24">
    <property type="entry name" value="ALANINE--GLYOXYLATE AMINOTRANSFERASE 1"/>
    <property type="match status" value="1"/>
</dbReference>
<evidence type="ECO:0000256" key="1">
    <source>
        <dbReference type="ARBA" id="ARBA00001933"/>
    </source>
</evidence>
<name>A0A3D9RS30_9FLAO</name>
<dbReference type="PIRSF" id="PIRSF000524">
    <property type="entry name" value="SPT"/>
    <property type="match status" value="1"/>
</dbReference>
<dbReference type="PROSITE" id="PS00595">
    <property type="entry name" value="AA_TRANSFER_CLASS_5"/>
    <property type="match status" value="1"/>
</dbReference>
<dbReference type="InterPro" id="IPR024169">
    <property type="entry name" value="SP_NH2Trfase/AEP_transaminase"/>
</dbReference>
<evidence type="ECO:0000256" key="7">
    <source>
        <dbReference type="PIRSR" id="PIRSR000524-50"/>
    </source>
</evidence>
<evidence type="ECO:0000313" key="11">
    <source>
        <dbReference type="EMBL" id="REE82769.1"/>
    </source>
</evidence>
<comment type="caution">
    <text evidence="11">The sequence shown here is derived from an EMBL/GenBank/DDBJ whole genome shotgun (WGS) entry which is preliminary data.</text>
</comment>
<dbReference type="InterPro" id="IPR015424">
    <property type="entry name" value="PyrdxlP-dep_Trfase"/>
</dbReference>
<dbReference type="InterPro" id="IPR015421">
    <property type="entry name" value="PyrdxlP-dep_Trfase_major"/>
</dbReference>
<dbReference type="Proteomes" id="UP000256429">
    <property type="component" value="Unassembled WGS sequence"/>
</dbReference>
<dbReference type="InterPro" id="IPR015422">
    <property type="entry name" value="PyrdxlP-dep_Trfase_small"/>
</dbReference>
<keyword evidence="11" id="KW-0670">Pyruvate</keyword>
<gene>
    <name evidence="11" type="ORF">BX611_0038</name>
</gene>
<feature type="modified residue" description="N6-(pyridoxal phosphate)lysine" evidence="7">
    <location>
        <position position="191"/>
    </location>
</feature>
<keyword evidence="3" id="KW-0032">Aminotransferase</keyword>
<evidence type="ECO:0000313" key="12">
    <source>
        <dbReference type="Proteomes" id="UP000256429"/>
    </source>
</evidence>
<evidence type="ECO:0000256" key="6">
    <source>
        <dbReference type="PIRSR" id="PIRSR000524-1"/>
    </source>
</evidence>
<feature type="domain" description="Aminotransferase class V" evidence="10">
    <location>
        <begin position="27"/>
        <end position="332"/>
    </location>
</feature>
<evidence type="ECO:0000256" key="2">
    <source>
        <dbReference type="ARBA" id="ARBA00009236"/>
    </source>
</evidence>
<dbReference type="Gene3D" id="3.40.640.10">
    <property type="entry name" value="Type I PLP-dependent aspartate aminotransferase-like (Major domain)"/>
    <property type="match status" value="1"/>
</dbReference>
<evidence type="ECO:0000256" key="3">
    <source>
        <dbReference type="ARBA" id="ARBA00022576"/>
    </source>
</evidence>
<dbReference type="Pfam" id="PF00266">
    <property type="entry name" value="Aminotran_5"/>
    <property type="match status" value="1"/>
</dbReference>
<evidence type="ECO:0000256" key="8">
    <source>
        <dbReference type="RuleBase" id="RU004075"/>
    </source>
</evidence>
<dbReference type="GO" id="GO:0004760">
    <property type="term" value="F:L-serine-pyruvate transaminase activity"/>
    <property type="evidence" value="ECO:0007669"/>
    <property type="project" value="TreeGrafter"/>
</dbReference>
<evidence type="ECO:0000256" key="9">
    <source>
        <dbReference type="RuleBase" id="RU004504"/>
    </source>
</evidence>
<dbReference type="FunFam" id="3.40.640.10:FF:000027">
    <property type="entry name" value="Serine--pyruvate aminotransferase, mitochondrial"/>
    <property type="match status" value="1"/>
</dbReference>
<keyword evidence="5 7" id="KW-0663">Pyridoxal phosphate</keyword>
<dbReference type="GO" id="GO:0008453">
    <property type="term" value="F:alanine-glyoxylate transaminase activity"/>
    <property type="evidence" value="ECO:0007669"/>
    <property type="project" value="TreeGrafter"/>
</dbReference>
<dbReference type="EMBL" id="QTTQ01000009">
    <property type="protein sequence ID" value="REE82769.1"/>
    <property type="molecule type" value="Genomic_DNA"/>
</dbReference>
<sequence length="388" mass="42414">MKSRKLLMIPGPIEFEPEVLQAMGAATTSHVAPNFINSFGNSLELMRKVWQSKNGQPFIIAGSGTLAMDMAAANLIEPNDNILVISTGYFGERYANICKRYGANVTILTTDVGGVVSLETIEKELSKVNYKLLTLTHVDTSTGVLVNPEPIAKLAQKYNTLSILDGVCSVAGEEIKQDEWGIDVVLTASQKAIGVPPGLALLIASKKAIEIFKNRKTPVQNYYADFTNWLPIMQAYENRTPSYFGTPPVNLIAALEVSLQQIISEGMENRFMRHKKIATAFREAMLTLGMELLPISKNYAANTLTAVYYPKRIDANAFLKHIGNNNVIVAGGLLPSHKTQYFRVGHMGCVNNNDLIATIVAIEASLIACKYKFEIGAGIKTALNILNT</sequence>
<evidence type="ECO:0000259" key="10">
    <source>
        <dbReference type="Pfam" id="PF00266"/>
    </source>
</evidence>
<dbReference type="InterPro" id="IPR000192">
    <property type="entry name" value="Aminotrans_V_dom"/>
</dbReference>